<evidence type="ECO:0000313" key="1">
    <source>
        <dbReference type="EMBL" id="AXV47481.1"/>
    </source>
</evidence>
<sequence length="112" mass="13074">MTASWWGKHVQTNPLKYQVGQLAHADHPRNQEPFFCLRFFQATKSARGHRGGRLSRLYLQSSNRNEIVCVNVQLWYLLLPITFADGRRRHAVHPIWSRNSGPVRGSRRIVRL</sequence>
<keyword evidence="1" id="KW-0614">Plasmid</keyword>
<geneLocation type="plasmid" evidence="1">
    <name>pKP16103-MCR-1</name>
</geneLocation>
<dbReference type="EMBL" id="MH733011">
    <property type="protein sequence ID" value="AXV47481.1"/>
    <property type="molecule type" value="Genomic_DNA"/>
</dbReference>
<protein>
    <submittedName>
        <fullName evidence="1">Uncharacterized protein</fullName>
    </submittedName>
</protein>
<reference evidence="1" key="1">
    <citation type="submission" date="2018-08" db="EMBL/GenBank/DDBJ databases">
        <authorList>
            <person name="Mu J.-J."/>
            <person name="Lin Y.-C."/>
        </authorList>
    </citation>
    <scope>NUCLEOTIDE SEQUENCE</scope>
    <source>
        <strain evidence="1">KP16103</strain>
        <plasmid evidence="1">pKP16103-MCR-1</plasmid>
    </source>
</reference>
<name>A0A385G0A7_KLEPN</name>
<organism evidence="1">
    <name type="scientific">Klebsiella pneumoniae</name>
    <dbReference type="NCBI Taxonomy" id="573"/>
    <lineage>
        <taxon>Bacteria</taxon>
        <taxon>Pseudomonadati</taxon>
        <taxon>Pseudomonadota</taxon>
        <taxon>Gammaproteobacteria</taxon>
        <taxon>Enterobacterales</taxon>
        <taxon>Enterobacteriaceae</taxon>
        <taxon>Klebsiella/Raoultella group</taxon>
        <taxon>Klebsiella</taxon>
        <taxon>Klebsiella pneumoniae complex</taxon>
    </lineage>
</organism>
<accession>A0A385G0A7</accession>
<proteinExistence type="predicted"/>
<dbReference type="AlphaFoldDB" id="A0A385G0A7"/>